<feature type="region of interest" description="Disordered" evidence="1">
    <location>
        <begin position="1"/>
        <end position="30"/>
    </location>
</feature>
<dbReference type="AlphaFoldDB" id="A0A9X5AQB3"/>
<evidence type="ECO:0000313" key="3">
    <source>
        <dbReference type="Proteomes" id="UP000487649"/>
    </source>
</evidence>
<comment type="caution">
    <text evidence="2">The sequence shown here is derived from an EMBL/GenBank/DDBJ whole genome shotgun (WGS) entry which is preliminary data.</text>
</comment>
<evidence type="ECO:0000256" key="1">
    <source>
        <dbReference type="SAM" id="MobiDB-lite"/>
    </source>
</evidence>
<dbReference type="EMBL" id="WMQE01000041">
    <property type="protein sequence ID" value="MTK22530.1"/>
    <property type="molecule type" value="Genomic_DNA"/>
</dbReference>
<feature type="compositionally biased region" description="Polar residues" evidence="1">
    <location>
        <begin position="7"/>
        <end position="25"/>
    </location>
</feature>
<feature type="compositionally biased region" description="Basic and acidic residues" evidence="1">
    <location>
        <begin position="79"/>
        <end position="100"/>
    </location>
</feature>
<organism evidence="2 3">
    <name type="scientific">Turicibacter sanguinis</name>
    <dbReference type="NCBI Taxonomy" id="154288"/>
    <lineage>
        <taxon>Bacteria</taxon>
        <taxon>Bacillati</taxon>
        <taxon>Bacillota</taxon>
        <taxon>Erysipelotrichia</taxon>
        <taxon>Erysipelotrichales</taxon>
        <taxon>Turicibacteraceae</taxon>
        <taxon>Turicibacter</taxon>
    </lineage>
</organism>
<dbReference type="InterPro" id="IPR025580">
    <property type="entry name" value="Gp46"/>
</dbReference>
<gene>
    <name evidence="2" type="ORF">GMA92_14025</name>
</gene>
<sequence length="187" mass="20979">MNVGADATNTNANPGTGDGQETQVKTFDELLNDESYKSEYDKRLAQELASAKSEWETEQQKKLDAEKTEAEKMASMNAKEQEDYKRKKREEALAEREREITTRELKATAYETLTEQGLPKELAEILNYTDADQCKASIDVVEKTFNSALTKAVNEKLKGTAQIPERGGEVKDTPLFGFSFTGVRPKK</sequence>
<dbReference type="Pfam" id="PF14265">
    <property type="entry name" value="DUF4355"/>
    <property type="match status" value="1"/>
</dbReference>
<feature type="compositionally biased region" description="Basic and acidic residues" evidence="1">
    <location>
        <begin position="53"/>
        <end position="72"/>
    </location>
</feature>
<proteinExistence type="predicted"/>
<dbReference type="Proteomes" id="UP000487649">
    <property type="component" value="Unassembled WGS sequence"/>
</dbReference>
<evidence type="ECO:0000313" key="2">
    <source>
        <dbReference type="EMBL" id="MTK22530.1"/>
    </source>
</evidence>
<name>A0A9X5AQB3_9FIRM</name>
<reference evidence="2 3" key="1">
    <citation type="journal article" date="2019" name="Nat. Med.">
        <title>A library of human gut bacterial isolates paired with longitudinal multiomics data enables mechanistic microbiome research.</title>
        <authorList>
            <person name="Poyet M."/>
            <person name="Groussin M."/>
            <person name="Gibbons S.M."/>
            <person name="Avila-Pacheco J."/>
            <person name="Jiang X."/>
            <person name="Kearney S.M."/>
            <person name="Perrotta A.R."/>
            <person name="Berdy B."/>
            <person name="Zhao S."/>
            <person name="Lieberman T.D."/>
            <person name="Swanson P.K."/>
            <person name="Smith M."/>
            <person name="Roesemann S."/>
            <person name="Alexander J.E."/>
            <person name="Rich S.A."/>
            <person name="Livny J."/>
            <person name="Vlamakis H."/>
            <person name="Clish C."/>
            <person name="Bullock K."/>
            <person name="Deik A."/>
            <person name="Scott J."/>
            <person name="Pierce K.A."/>
            <person name="Xavier R.J."/>
            <person name="Alm E.J."/>
        </authorList>
    </citation>
    <scope>NUCLEOTIDE SEQUENCE [LARGE SCALE GENOMIC DNA]</scope>
    <source>
        <strain evidence="2 3">BIOML-A198</strain>
    </source>
</reference>
<accession>A0A9X5AQB3</accession>
<feature type="region of interest" description="Disordered" evidence="1">
    <location>
        <begin position="47"/>
        <end position="100"/>
    </location>
</feature>
<protein>
    <submittedName>
        <fullName evidence="2">DUF4355 domain-containing protein</fullName>
    </submittedName>
</protein>